<name>A0ABY5FUK3_9MICO</name>
<gene>
    <name evidence="3" type="ORF">NNL39_09975</name>
</gene>
<dbReference type="InterPro" id="IPR015943">
    <property type="entry name" value="WD40/YVTN_repeat-like_dom_sf"/>
</dbReference>
<proteinExistence type="predicted"/>
<feature type="domain" description="Pyrrolo-quinoline quinone repeat" evidence="2">
    <location>
        <begin position="468"/>
        <end position="612"/>
    </location>
</feature>
<evidence type="ECO:0000259" key="2">
    <source>
        <dbReference type="Pfam" id="PF13360"/>
    </source>
</evidence>
<dbReference type="InterPro" id="IPR018391">
    <property type="entry name" value="PQQ_b-propeller_rpt"/>
</dbReference>
<evidence type="ECO:0000256" key="1">
    <source>
        <dbReference type="SAM" id="MobiDB-lite"/>
    </source>
</evidence>
<dbReference type="Pfam" id="PF13360">
    <property type="entry name" value="PQQ_2"/>
    <property type="match status" value="2"/>
</dbReference>
<feature type="compositionally biased region" description="Pro residues" evidence="1">
    <location>
        <begin position="9"/>
        <end position="21"/>
    </location>
</feature>
<dbReference type="SUPFAM" id="SSF50998">
    <property type="entry name" value="Quinoprotein alcohol dehydrogenase-like"/>
    <property type="match status" value="1"/>
</dbReference>
<dbReference type="PANTHER" id="PTHR34512:SF30">
    <property type="entry name" value="OUTER MEMBRANE PROTEIN ASSEMBLY FACTOR BAMB"/>
    <property type="match status" value="1"/>
</dbReference>
<dbReference type="SMART" id="SM00564">
    <property type="entry name" value="PQQ"/>
    <property type="match status" value="4"/>
</dbReference>
<sequence length="636" mass="65245">MTIGAPESSPEPSPAPPPAPPGADDAVRARTPGWVPWVVTPLVVLMLGAALDAVDLVAPEVSGGAAARFVPPDGQRSVATDAAGIQIVTEHTRSIGMEGIFAAPSTIAASVLGSLGETEVREAQWWRASTVNDRGERGADLFRLSSDGVTQVASWGGPIGFVFEPAIVLLPPEVQPGDTWSSTGSALPGGVLVYTAEFAALRADGPFTDFDEGREIPLTGGCIGVESTVRIEDVDGGLSTTLEESTVWCPGRGAVWSSGTIDDRPAGRAELRPGALAPLGGPATVAASFGALLDPSSRLLPGRTLPIAITDPFFGASDVTGQYPVAPAATADGRLVVVNDRGDDVQVLALGRAQARLAWFGHPGGTVVAVGTAGDLVVATTARRQVVAYDATGRRLWNWAADELVLAAPVAVPAGDSGTDDIVVAARSGTVTRLDARTGTPRWSQSLGADARAEVVVVDDLVLVADERERLTALDAATGAVVWRDEPGLVVELAAAGGTSGLVVAMLESGEIVALERVSGDERWSTGYTGLARGVLVVDDAVVALTDEAVVAIEAESGEVRWRGAGGQALVGESTSSVVTIVRAADVELRATVDGAVIDAHPIDEGSISASRSVLAVGAALVVLESDGVLRRWELR</sequence>
<dbReference type="Gene3D" id="2.130.10.10">
    <property type="entry name" value="YVTN repeat-like/Quinoprotein amine dehydrogenase"/>
    <property type="match status" value="1"/>
</dbReference>
<dbReference type="PANTHER" id="PTHR34512">
    <property type="entry name" value="CELL SURFACE PROTEIN"/>
    <property type="match status" value="1"/>
</dbReference>
<keyword evidence="4" id="KW-1185">Reference proteome</keyword>
<organism evidence="3 4">
    <name type="scientific">Microcella humidisoli</name>
    <dbReference type="NCBI Taxonomy" id="2963406"/>
    <lineage>
        <taxon>Bacteria</taxon>
        <taxon>Bacillati</taxon>
        <taxon>Actinomycetota</taxon>
        <taxon>Actinomycetes</taxon>
        <taxon>Micrococcales</taxon>
        <taxon>Microbacteriaceae</taxon>
        <taxon>Microcella</taxon>
    </lineage>
</organism>
<dbReference type="RefSeq" id="WP_255159133.1">
    <property type="nucleotide sequence ID" value="NZ_CP101497.1"/>
</dbReference>
<reference evidence="3" key="1">
    <citation type="submission" date="2022-07" db="EMBL/GenBank/DDBJ databases">
        <title>Taxonomic analysis of Microcella humidisoli nov. sp., isolated from riverside soil.</title>
        <authorList>
            <person name="Molina K.M."/>
            <person name="Kim S.B."/>
        </authorList>
    </citation>
    <scope>NUCLEOTIDE SEQUENCE</scope>
    <source>
        <strain evidence="3">MMS21-STM10</strain>
    </source>
</reference>
<feature type="domain" description="Pyrrolo-quinoline quinone repeat" evidence="2">
    <location>
        <begin position="328"/>
        <end position="451"/>
    </location>
</feature>
<evidence type="ECO:0000313" key="3">
    <source>
        <dbReference type="EMBL" id="UTT61992.1"/>
    </source>
</evidence>
<dbReference type="EMBL" id="CP101497">
    <property type="protein sequence ID" value="UTT61992.1"/>
    <property type="molecule type" value="Genomic_DNA"/>
</dbReference>
<dbReference type="Proteomes" id="UP001060039">
    <property type="component" value="Chromosome"/>
</dbReference>
<dbReference type="InterPro" id="IPR011047">
    <property type="entry name" value="Quinoprotein_ADH-like_sf"/>
</dbReference>
<dbReference type="InterPro" id="IPR002372">
    <property type="entry name" value="PQQ_rpt_dom"/>
</dbReference>
<evidence type="ECO:0000313" key="4">
    <source>
        <dbReference type="Proteomes" id="UP001060039"/>
    </source>
</evidence>
<feature type="region of interest" description="Disordered" evidence="1">
    <location>
        <begin position="1"/>
        <end position="27"/>
    </location>
</feature>
<accession>A0ABY5FUK3</accession>
<protein>
    <submittedName>
        <fullName evidence="3">PQQ-like beta-propeller repeat protein</fullName>
    </submittedName>
</protein>